<organism evidence="2">
    <name type="scientific">Ophiocordycipitaceae sp</name>
    <dbReference type="NCBI Taxonomy" id="1907519"/>
    <lineage>
        <taxon>Eukaryota</taxon>
        <taxon>Fungi</taxon>
        <taxon>Dikarya</taxon>
        <taxon>Ascomycota</taxon>
        <taxon>Pezizomycotina</taxon>
        <taxon>Sordariomycetes</taxon>
        <taxon>Hypocreomycetidae</taxon>
        <taxon>Hypocreales</taxon>
        <taxon>Ophiocordycipitaceae</taxon>
    </lineage>
</organism>
<dbReference type="EMBL" id="BK059186">
    <property type="protein sequence ID" value="DAJ12181.1"/>
    <property type="molecule type" value="Genomic_DNA"/>
</dbReference>
<dbReference type="AlphaFoldDB" id="A0A7S8CTU7"/>
<evidence type="ECO:0000313" key="1">
    <source>
        <dbReference type="EMBL" id="DAJ12181.1"/>
    </source>
</evidence>
<dbReference type="GO" id="GO:0016787">
    <property type="term" value="F:hydrolase activity"/>
    <property type="evidence" value="ECO:0007669"/>
    <property type="project" value="UniProtKB-KW"/>
</dbReference>
<keyword evidence="2" id="KW-0378">Hydrolase</keyword>
<proteinExistence type="predicted"/>
<geneLocation type="mitochondrion" evidence="2"/>
<sequence length="87" mass="10007">MHRLIISPLDNMKRASCRDPTIKTTKSSAYLINFNLRKLGSDLLTFRISAKIPAFSFPSEPVIYGILSSFRSFIESKLLFSHEFTHR</sequence>
<reference evidence="1" key="2">
    <citation type="journal article" date="2021" name="Int J Genomics">
        <title>A Comparative Analyses of the Complete Mitochondrial Genomes of Fungal Endosymbionts in Sogatella furcifera, White-Backed Planthoppers.</title>
        <authorList>
            <person name="Choi N.J."/>
            <person name="Xi H."/>
            <person name="Park J."/>
        </authorList>
    </citation>
    <scope>NUCLEOTIDE SEQUENCE</scope>
</reference>
<dbReference type="EMBL" id="MW115131">
    <property type="protein sequence ID" value="QPC56068.1"/>
    <property type="molecule type" value="Genomic_DNA"/>
</dbReference>
<protein>
    <submittedName>
        <fullName evidence="2">Alpha-beta-hydrolase</fullName>
    </submittedName>
</protein>
<reference evidence="2" key="1">
    <citation type="submission" date="2020-10" db="EMBL/GenBank/DDBJ databases">
        <title>Completion and Comparative analyses of mitochondrial genome of fungal endosymbiont species in Sogatella furicifera.</title>
        <authorList>
            <person name="Choi N."/>
            <person name="Xi H."/>
            <person name="Park J."/>
        </authorList>
    </citation>
    <scope>NUCLEOTIDE SEQUENCE</scope>
</reference>
<name>A0A7S8CTU7_9HYPO</name>
<evidence type="ECO:0000313" key="2">
    <source>
        <dbReference type="EMBL" id="QPC56068.1"/>
    </source>
</evidence>
<reference evidence="1" key="3">
    <citation type="submission" date="2021-05" db="EMBL/GenBank/DDBJ databases">
        <authorList>
            <person name="Choi N."/>
            <person name="Xi H."/>
            <person name="Park J."/>
        </authorList>
    </citation>
    <scope>NUCLEOTIDE SEQUENCE</scope>
</reference>
<accession>A0A7S8CTU7</accession>
<keyword evidence="2" id="KW-0496">Mitochondrion</keyword>